<organism evidence="7 8">
    <name type="scientific">Leersia perrieri</name>
    <dbReference type="NCBI Taxonomy" id="77586"/>
    <lineage>
        <taxon>Eukaryota</taxon>
        <taxon>Viridiplantae</taxon>
        <taxon>Streptophyta</taxon>
        <taxon>Embryophyta</taxon>
        <taxon>Tracheophyta</taxon>
        <taxon>Spermatophyta</taxon>
        <taxon>Magnoliopsida</taxon>
        <taxon>Liliopsida</taxon>
        <taxon>Poales</taxon>
        <taxon>Poaceae</taxon>
        <taxon>BOP clade</taxon>
        <taxon>Oryzoideae</taxon>
        <taxon>Oryzeae</taxon>
        <taxon>Oryzinae</taxon>
        <taxon>Leersia</taxon>
    </lineage>
</organism>
<evidence type="ECO:0000256" key="3">
    <source>
        <dbReference type="ARBA" id="ARBA00022692"/>
    </source>
</evidence>
<evidence type="ECO:0000256" key="5">
    <source>
        <dbReference type="ARBA" id="ARBA00023136"/>
    </source>
</evidence>
<reference evidence="7 8" key="1">
    <citation type="submission" date="2012-08" db="EMBL/GenBank/DDBJ databases">
        <title>Oryza genome evolution.</title>
        <authorList>
            <person name="Wing R.A."/>
        </authorList>
    </citation>
    <scope>NUCLEOTIDE SEQUENCE</scope>
</reference>
<reference evidence="8" key="2">
    <citation type="submission" date="2013-12" db="EMBL/GenBank/DDBJ databases">
        <authorList>
            <person name="Yu Y."/>
            <person name="Lee S."/>
            <person name="de Baynast K."/>
            <person name="Wissotski M."/>
            <person name="Liu L."/>
            <person name="Talag J."/>
            <person name="Goicoechea J."/>
            <person name="Angelova A."/>
            <person name="Jetty R."/>
            <person name="Kudrna D."/>
            <person name="Golser W."/>
            <person name="Rivera L."/>
            <person name="Zhang J."/>
            <person name="Wing R."/>
        </authorList>
    </citation>
    <scope>NUCLEOTIDE SEQUENCE</scope>
</reference>
<evidence type="ECO:0000256" key="2">
    <source>
        <dbReference type="ARBA" id="ARBA00009530"/>
    </source>
</evidence>
<protein>
    <submittedName>
        <fullName evidence="7">Uncharacterized protein</fullName>
    </submittedName>
</protein>
<dbReference type="Proteomes" id="UP000032180">
    <property type="component" value="Chromosome 9"/>
</dbReference>
<evidence type="ECO:0000256" key="4">
    <source>
        <dbReference type="ARBA" id="ARBA00022989"/>
    </source>
</evidence>
<dbReference type="Gramene" id="LPERR09G03770.1">
    <property type="protein sequence ID" value="LPERR09G03770.1"/>
    <property type="gene ID" value="LPERR09G03770"/>
</dbReference>
<reference evidence="7" key="3">
    <citation type="submission" date="2015-04" db="UniProtKB">
        <authorList>
            <consortium name="EnsemblPlants"/>
        </authorList>
    </citation>
    <scope>IDENTIFICATION</scope>
</reference>
<accession>A0A0D9XCG4</accession>
<dbReference type="InterPro" id="IPR000612">
    <property type="entry name" value="PMP3"/>
</dbReference>
<evidence type="ECO:0000313" key="7">
    <source>
        <dbReference type="EnsemblPlants" id="LPERR09G03770.1"/>
    </source>
</evidence>
<sequence length="128" mass="13692">MGGFTMNGDGEVTDKSCRRSSGFACCLLSAATSPASFTPFSTQGNADGEMVLDTRIGCGGGGGCVIACIFGFVFILYMFFTIILPPLPILVLRGCEKEFWICLLLTFCGYIPGIIYSFCITKFNLSST</sequence>
<comment type="subcellular location">
    <subcellularLocation>
        <location evidence="1">Membrane</location>
    </subcellularLocation>
</comment>
<name>A0A0D9XCG4_9ORYZ</name>
<keyword evidence="4 6" id="KW-1133">Transmembrane helix</keyword>
<dbReference type="EnsemblPlants" id="LPERR09G03770.1">
    <property type="protein sequence ID" value="LPERR09G03770.1"/>
    <property type="gene ID" value="LPERR09G03770"/>
</dbReference>
<dbReference type="PANTHER" id="PTHR21659:SF42">
    <property type="entry name" value="UPF0057 MEMBRANE PROTEIN ZK632.10-RELATED"/>
    <property type="match status" value="1"/>
</dbReference>
<evidence type="ECO:0000313" key="8">
    <source>
        <dbReference type="Proteomes" id="UP000032180"/>
    </source>
</evidence>
<proteinExistence type="inferred from homology"/>
<keyword evidence="3 6" id="KW-0812">Transmembrane</keyword>
<dbReference type="GO" id="GO:0016020">
    <property type="term" value="C:membrane"/>
    <property type="evidence" value="ECO:0007669"/>
    <property type="project" value="UniProtKB-SubCell"/>
</dbReference>
<feature type="transmembrane region" description="Helical" evidence="6">
    <location>
        <begin position="60"/>
        <end position="87"/>
    </location>
</feature>
<dbReference type="Pfam" id="PF01679">
    <property type="entry name" value="Pmp3"/>
    <property type="match status" value="1"/>
</dbReference>
<comment type="similarity">
    <text evidence="2">Belongs to the UPF0057 (PMP3) family.</text>
</comment>
<keyword evidence="8" id="KW-1185">Reference proteome</keyword>
<dbReference type="HOGENOM" id="CLU_1962772_0_0_1"/>
<keyword evidence="5 6" id="KW-0472">Membrane</keyword>
<dbReference type="AlphaFoldDB" id="A0A0D9XCG4"/>
<feature type="transmembrane region" description="Helical" evidence="6">
    <location>
        <begin position="99"/>
        <end position="118"/>
    </location>
</feature>
<dbReference type="STRING" id="77586.A0A0D9XCG4"/>
<dbReference type="PANTHER" id="PTHR21659">
    <property type="entry name" value="HYDROPHOBIC PROTEIN RCI2 LOW TEMPERATURE AND SALT RESPONSIVE PROTEIN LTI6 -RELATED"/>
    <property type="match status" value="1"/>
</dbReference>
<evidence type="ECO:0000256" key="1">
    <source>
        <dbReference type="ARBA" id="ARBA00004370"/>
    </source>
</evidence>
<evidence type="ECO:0000256" key="6">
    <source>
        <dbReference type="SAM" id="Phobius"/>
    </source>
</evidence>